<evidence type="ECO:0008006" key="4">
    <source>
        <dbReference type="Google" id="ProtNLM"/>
    </source>
</evidence>
<dbReference type="Proteomes" id="UP001204621">
    <property type="component" value="Unassembled WGS sequence"/>
</dbReference>
<reference evidence="2 3" key="1">
    <citation type="submission" date="2022-08" db="EMBL/GenBank/DDBJ databases">
        <title>Reclassification of Massilia species as members of the genera Telluria, Duganella, Pseudoduganella, Mokoshia gen. nov. and Zemynaea gen. nov. using orthogonal and non-orthogonal genome-based approaches.</title>
        <authorList>
            <person name="Bowman J.P."/>
        </authorList>
    </citation>
    <scope>NUCLEOTIDE SEQUENCE [LARGE SCALE GENOMIC DNA]</scope>
    <source>
        <strain evidence="2 3">JCM 31606</strain>
    </source>
</reference>
<comment type="caution">
    <text evidence="2">The sequence shown here is derived from an EMBL/GenBank/DDBJ whole genome shotgun (WGS) entry which is preliminary data.</text>
</comment>
<evidence type="ECO:0000313" key="2">
    <source>
        <dbReference type="EMBL" id="MCS0657295.1"/>
    </source>
</evidence>
<protein>
    <recommendedName>
        <fullName evidence="4">Secreted protein</fullName>
    </recommendedName>
</protein>
<feature type="chain" id="PRO_5045131206" description="Secreted protein" evidence="1">
    <location>
        <begin position="20"/>
        <end position="163"/>
    </location>
</feature>
<sequence>MKKLLPLLSILLVSGTAIADDAALQKCRALGEASARLRCYDAIPLTAGNPVASAAPAAAPVAANAAPTAATTAEQNFGIEQVKKKTEDEPKSIESTIVGTFDGWGPNSRIKLANGQVWRIVDGSDAVLTPMQNPKARIERNVFGTMFLHVEGTNNSAKVRRVQ</sequence>
<gene>
    <name evidence="2" type="ORF">NX778_04360</name>
</gene>
<accession>A0ABT2CU33</accession>
<name>A0ABT2CU33_9BURK</name>
<evidence type="ECO:0000256" key="1">
    <source>
        <dbReference type="SAM" id="SignalP"/>
    </source>
</evidence>
<evidence type="ECO:0000313" key="3">
    <source>
        <dbReference type="Proteomes" id="UP001204621"/>
    </source>
</evidence>
<proteinExistence type="predicted"/>
<keyword evidence="3" id="KW-1185">Reference proteome</keyword>
<organism evidence="2 3">
    <name type="scientific">Massilia terrae</name>
    <dbReference type="NCBI Taxonomy" id="1811224"/>
    <lineage>
        <taxon>Bacteria</taxon>
        <taxon>Pseudomonadati</taxon>
        <taxon>Pseudomonadota</taxon>
        <taxon>Betaproteobacteria</taxon>
        <taxon>Burkholderiales</taxon>
        <taxon>Oxalobacteraceae</taxon>
        <taxon>Telluria group</taxon>
        <taxon>Massilia</taxon>
    </lineage>
</organism>
<dbReference type="EMBL" id="JANUGU010000001">
    <property type="protein sequence ID" value="MCS0657295.1"/>
    <property type="molecule type" value="Genomic_DNA"/>
</dbReference>
<feature type="signal peptide" evidence="1">
    <location>
        <begin position="1"/>
        <end position="19"/>
    </location>
</feature>
<dbReference type="RefSeq" id="WP_258810445.1">
    <property type="nucleotide sequence ID" value="NZ_JANUGU010000001.1"/>
</dbReference>
<keyword evidence="1" id="KW-0732">Signal</keyword>